<evidence type="ECO:0000256" key="4">
    <source>
        <dbReference type="SAM" id="MobiDB-lite"/>
    </source>
</evidence>
<evidence type="ECO:0000256" key="2">
    <source>
        <dbReference type="ARBA" id="ARBA00022692"/>
    </source>
</evidence>
<keyword evidence="3" id="KW-1133">Transmembrane helix</keyword>
<evidence type="ECO:0000313" key="6">
    <source>
        <dbReference type="Proteomes" id="UP000247409"/>
    </source>
</evidence>
<protein>
    <recommendedName>
        <fullName evidence="7">Glycosyltransferase family 92 protein</fullName>
    </recommendedName>
</protein>
<keyword evidence="2" id="KW-0812">Transmembrane</keyword>
<dbReference type="Proteomes" id="UP000247409">
    <property type="component" value="Unassembled WGS sequence"/>
</dbReference>
<dbReference type="OrthoDB" id="2526284at2759"/>
<name>A0A2V3IJ99_9FLOR</name>
<sequence>MKRPTNKSVFLAVVAILVLINLINAGYLFWGRHLPFASRASPFTATVYNLDCNSFAKPSLHTSKTQPSRIEPIDPKPAPDSETNYLHKQPEKDDIAPLNELHAVARETAALTPPMLDCMKSTNEGLRYCQLRALIRGNSSAEESIRAMNTDGYYLASSTIVRGAADTLHEFIVRNYLAGVDHFYIYDDNDGDEDVQRILEPFAPIVTVTKPPSEEQFLKMISRGRLDKNGKRLEVLRSRQHMANWQCFQLYGNTTTWLISIDADEFFEAKHPDKVLEKGETLAQVPFMHRFLSKVEHLPAQMARWDTALTNNKLQPPSPRDRSLASMFPNTCGFKDEYASPDEPGYLFSGKTAIQPKYLDLGYYRAKGSFFIHGVKHWISHSAGAQEVFCTEPFKDFRMSWNTTDTEWTIVHYWSRSVADYVVKQERGRADGLRKRNVDELLEREVLCREYNHIGKSQSTEDRKESFESLLRQIEGRNEILEQYYNKTVDRMKKNGNDEMVKEFEKFLEKRGEKAVS</sequence>
<dbReference type="PANTHER" id="PTHR21461">
    <property type="entry name" value="GLYCOSYLTRANSFERASE FAMILY 92 PROTEIN"/>
    <property type="match status" value="1"/>
</dbReference>
<dbReference type="PANTHER" id="PTHR21461:SF69">
    <property type="entry name" value="GLYCOSYLTRANSFERASE FAMILY 92 PROTEIN"/>
    <property type="match status" value="1"/>
</dbReference>
<gene>
    <name evidence="5" type="ORF">BWQ96_08095</name>
</gene>
<keyword evidence="6" id="KW-1185">Reference proteome</keyword>
<reference evidence="5 6" key="1">
    <citation type="journal article" date="2018" name="Mol. Biol. Evol.">
        <title>Analysis of the draft genome of the red seaweed Gracilariopsis chorda provides insights into genome size evolution in Rhodophyta.</title>
        <authorList>
            <person name="Lee J."/>
            <person name="Yang E.C."/>
            <person name="Graf L."/>
            <person name="Yang J.H."/>
            <person name="Qiu H."/>
            <person name="Zel Zion U."/>
            <person name="Chan C.X."/>
            <person name="Stephens T.G."/>
            <person name="Weber A.P.M."/>
            <person name="Boo G.H."/>
            <person name="Boo S.M."/>
            <person name="Kim K.M."/>
            <person name="Shin Y."/>
            <person name="Jung M."/>
            <person name="Lee S.J."/>
            <person name="Yim H.S."/>
            <person name="Lee J.H."/>
            <person name="Bhattacharya D."/>
            <person name="Yoon H.S."/>
        </authorList>
    </citation>
    <scope>NUCLEOTIDE SEQUENCE [LARGE SCALE GENOMIC DNA]</scope>
    <source>
        <strain evidence="5 6">SKKU-2015</strain>
        <tissue evidence="5">Whole body</tissue>
    </source>
</reference>
<evidence type="ECO:0000313" key="5">
    <source>
        <dbReference type="EMBL" id="PXF42175.1"/>
    </source>
</evidence>
<dbReference type="GO" id="GO:0016757">
    <property type="term" value="F:glycosyltransferase activity"/>
    <property type="evidence" value="ECO:0007669"/>
    <property type="project" value="TreeGrafter"/>
</dbReference>
<evidence type="ECO:0000256" key="3">
    <source>
        <dbReference type="ARBA" id="ARBA00022989"/>
    </source>
</evidence>
<accession>A0A2V3IJ99</accession>
<dbReference type="Pfam" id="PF13704">
    <property type="entry name" value="Glyco_tranf_2_4"/>
    <property type="match status" value="1"/>
</dbReference>
<dbReference type="GO" id="GO:0016020">
    <property type="term" value="C:membrane"/>
    <property type="evidence" value="ECO:0007669"/>
    <property type="project" value="UniProtKB-SubCell"/>
</dbReference>
<comment type="subcellular location">
    <subcellularLocation>
        <location evidence="1">Membrane</location>
        <topology evidence="1">Single-pass membrane protein</topology>
    </subcellularLocation>
</comment>
<dbReference type="GO" id="GO:0005737">
    <property type="term" value="C:cytoplasm"/>
    <property type="evidence" value="ECO:0007669"/>
    <property type="project" value="TreeGrafter"/>
</dbReference>
<keyword evidence="3" id="KW-0472">Membrane</keyword>
<organism evidence="5 6">
    <name type="scientific">Gracilariopsis chorda</name>
    <dbReference type="NCBI Taxonomy" id="448386"/>
    <lineage>
        <taxon>Eukaryota</taxon>
        <taxon>Rhodophyta</taxon>
        <taxon>Florideophyceae</taxon>
        <taxon>Rhodymeniophycidae</taxon>
        <taxon>Gracilariales</taxon>
        <taxon>Gracilariaceae</taxon>
        <taxon>Gracilariopsis</taxon>
    </lineage>
</organism>
<evidence type="ECO:0008006" key="7">
    <source>
        <dbReference type="Google" id="ProtNLM"/>
    </source>
</evidence>
<evidence type="ECO:0000256" key="1">
    <source>
        <dbReference type="ARBA" id="ARBA00004167"/>
    </source>
</evidence>
<feature type="region of interest" description="Disordered" evidence="4">
    <location>
        <begin position="59"/>
        <end position="86"/>
    </location>
</feature>
<comment type="caution">
    <text evidence="5">The sequence shown here is derived from an EMBL/GenBank/DDBJ whole genome shotgun (WGS) entry which is preliminary data.</text>
</comment>
<dbReference type="EMBL" id="NBIV01000174">
    <property type="protein sequence ID" value="PXF42175.1"/>
    <property type="molecule type" value="Genomic_DNA"/>
</dbReference>
<proteinExistence type="predicted"/>
<dbReference type="AlphaFoldDB" id="A0A2V3IJ99"/>